<dbReference type="AlphaFoldDB" id="A0A090RU84"/>
<dbReference type="Proteomes" id="UP000029228">
    <property type="component" value="Unassembled WGS sequence"/>
</dbReference>
<organism evidence="1 2">
    <name type="scientific">Vibrio maritimus</name>
    <dbReference type="NCBI Taxonomy" id="990268"/>
    <lineage>
        <taxon>Bacteria</taxon>
        <taxon>Pseudomonadati</taxon>
        <taxon>Pseudomonadota</taxon>
        <taxon>Gammaproteobacteria</taxon>
        <taxon>Vibrionales</taxon>
        <taxon>Vibrionaceae</taxon>
        <taxon>Vibrio</taxon>
    </lineage>
</organism>
<reference evidence="1 2" key="2">
    <citation type="submission" date="2014-09" db="EMBL/GenBank/DDBJ databases">
        <authorList>
            <consortium name="NBRP consortium"/>
            <person name="Sawabe T."/>
            <person name="Meirelles P."/>
            <person name="Nakanishi M."/>
            <person name="Sayaka M."/>
            <person name="Hattori M."/>
            <person name="Ohkuma M."/>
        </authorList>
    </citation>
    <scope>NUCLEOTIDE SEQUENCE [LARGE SCALE GENOMIC DNA]</scope>
    <source>
        <strain evidence="2">JCM19235</strain>
    </source>
</reference>
<protein>
    <submittedName>
        <fullName evidence="1">Uncharacterized protein</fullName>
    </submittedName>
</protein>
<comment type="caution">
    <text evidence="1">The sequence shown here is derived from an EMBL/GenBank/DDBJ whole genome shotgun (WGS) entry which is preliminary data.</text>
</comment>
<sequence length="45" mass="4895">MPTLLNMAGKKWDAEPVQIAALDTARDVLSVETCLLDSESNRSFG</sequence>
<accession>A0A090RU84</accession>
<proteinExistence type="predicted"/>
<evidence type="ECO:0000313" key="2">
    <source>
        <dbReference type="Proteomes" id="UP000029228"/>
    </source>
</evidence>
<dbReference type="EMBL" id="BBMR01000003">
    <property type="protein sequence ID" value="GAL18965.1"/>
    <property type="molecule type" value="Genomic_DNA"/>
</dbReference>
<gene>
    <name evidence="1" type="ORF">JCM19235_2388</name>
</gene>
<name>A0A090RU84_9VIBR</name>
<reference evidence="1 2" key="1">
    <citation type="submission" date="2014-09" db="EMBL/GenBank/DDBJ databases">
        <title>Vibrio maritimus JCM 19235. (C45) whole genome shotgun sequence.</title>
        <authorList>
            <person name="Sawabe T."/>
            <person name="Meirelles P."/>
            <person name="Nakanishi M."/>
            <person name="Sayaka M."/>
            <person name="Hattori M."/>
            <person name="Ohkuma M."/>
        </authorList>
    </citation>
    <scope>NUCLEOTIDE SEQUENCE [LARGE SCALE GENOMIC DNA]</scope>
    <source>
        <strain evidence="2">JCM19235</strain>
    </source>
</reference>
<evidence type="ECO:0000313" key="1">
    <source>
        <dbReference type="EMBL" id="GAL18965.1"/>
    </source>
</evidence>
<keyword evidence="2" id="KW-1185">Reference proteome</keyword>